<evidence type="ECO:0000256" key="1">
    <source>
        <dbReference type="SAM" id="SignalP"/>
    </source>
</evidence>
<sequence length="188" mass="20984">MKKLPLILTGLALLLYPAAVSAHCDTLDGPTAKDGLLALNRKNLNYALKWITKDHEPELREAFRLALAVRDLSDDAKTLAERFFLETLVRLHRAGEGASFEGLKPHGTPVEEKVAAADQAIAQGSLEPLQGLVPEAELPELQERLDLVLQRLNYDPDNLEAGRAYIEAYVHFFKFAEGEDHDHPKHHH</sequence>
<dbReference type="RefSeq" id="WP_211801762.1">
    <property type="nucleotide sequence ID" value="NZ_JAGSCS010000012.1"/>
</dbReference>
<dbReference type="Pfam" id="PF20046">
    <property type="entry name" value="DUF6448"/>
    <property type="match status" value="1"/>
</dbReference>
<gene>
    <name evidence="2" type="ORF">KCG48_09695</name>
</gene>
<keyword evidence="3" id="KW-1185">Reference proteome</keyword>
<dbReference type="EMBL" id="JAGSCS010000012">
    <property type="protein sequence ID" value="MBR0576610.1"/>
    <property type="molecule type" value="Genomic_DNA"/>
</dbReference>
<organism evidence="2 3">
    <name type="scientific">Proteiniclasticum sediminis</name>
    <dbReference type="NCBI Taxonomy" id="2804028"/>
    <lineage>
        <taxon>Bacteria</taxon>
        <taxon>Bacillati</taxon>
        <taxon>Bacillota</taxon>
        <taxon>Clostridia</taxon>
        <taxon>Eubacteriales</taxon>
        <taxon>Clostridiaceae</taxon>
        <taxon>Proteiniclasticum</taxon>
    </lineage>
</organism>
<proteinExistence type="predicted"/>
<dbReference type="Proteomes" id="UP000675379">
    <property type="component" value="Unassembled WGS sequence"/>
</dbReference>
<dbReference type="AlphaFoldDB" id="A0A941HR34"/>
<name>A0A941HR34_9CLOT</name>
<keyword evidence="1" id="KW-0732">Signal</keyword>
<feature type="signal peptide" evidence="1">
    <location>
        <begin position="1"/>
        <end position="22"/>
    </location>
</feature>
<evidence type="ECO:0000313" key="2">
    <source>
        <dbReference type="EMBL" id="MBR0576610.1"/>
    </source>
</evidence>
<accession>A0A941HR34</accession>
<reference evidence="2" key="1">
    <citation type="submission" date="2021-04" db="EMBL/GenBank/DDBJ databases">
        <title>Proteiniclasticum sedimins sp. nov., an obligate anaerobic bacterium isolated from anaerobic sludge.</title>
        <authorList>
            <person name="Liu J."/>
        </authorList>
    </citation>
    <scope>NUCLEOTIDE SEQUENCE</scope>
    <source>
        <strain evidence="2">BAD-10</strain>
    </source>
</reference>
<protein>
    <submittedName>
        <fullName evidence="2">Uncharacterized protein</fullName>
    </submittedName>
</protein>
<comment type="caution">
    <text evidence="2">The sequence shown here is derived from an EMBL/GenBank/DDBJ whole genome shotgun (WGS) entry which is preliminary data.</text>
</comment>
<evidence type="ECO:0000313" key="3">
    <source>
        <dbReference type="Proteomes" id="UP000675379"/>
    </source>
</evidence>
<dbReference type="InterPro" id="IPR045613">
    <property type="entry name" value="DUF6448"/>
</dbReference>
<feature type="chain" id="PRO_5036761523" evidence="1">
    <location>
        <begin position="23"/>
        <end position="188"/>
    </location>
</feature>